<dbReference type="InterPro" id="IPR002509">
    <property type="entry name" value="NODB_dom"/>
</dbReference>
<dbReference type="PROSITE" id="PS51677">
    <property type="entry name" value="NODB"/>
    <property type="match status" value="1"/>
</dbReference>
<name>A0A9E6XX47_9ACTN</name>
<organism evidence="3 4">
    <name type="scientific">Capillimicrobium parvum</name>
    <dbReference type="NCBI Taxonomy" id="2884022"/>
    <lineage>
        <taxon>Bacteria</taxon>
        <taxon>Bacillati</taxon>
        <taxon>Actinomycetota</taxon>
        <taxon>Thermoleophilia</taxon>
        <taxon>Solirubrobacterales</taxon>
        <taxon>Capillimicrobiaceae</taxon>
        <taxon>Capillimicrobium</taxon>
    </lineage>
</organism>
<proteinExistence type="predicted"/>
<evidence type="ECO:0000313" key="4">
    <source>
        <dbReference type="Proteomes" id="UP001162834"/>
    </source>
</evidence>
<evidence type="ECO:0000313" key="3">
    <source>
        <dbReference type="EMBL" id="UGS36137.1"/>
    </source>
</evidence>
<sequence length="236" mass="24981">MVAMAPAHAMLACLGGGVLAAHAVPALAQPLPRIGDLLGVERRVPGPAAVALTFDDGPHPQATEQVLEVLRARRATATFFLVGEQAVRHGGAAAEVAAAGHAIGVHGFRHRNLLRLTPAQTVDDLRRGRAAVAEATGLDPWVYRPPYGVLSGGALREARRRRWRVVLWSRWGRDWRADATAGSVCTLVVAGLAGRDVVLLHDADHYAAAGSWRATVGALPRILDAIQDAGLVTVRL</sequence>
<accession>A0A9E6XX47</accession>
<feature type="domain" description="NodB homology" evidence="2">
    <location>
        <begin position="48"/>
        <end position="234"/>
    </location>
</feature>
<evidence type="ECO:0000256" key="1">
    <source>
        <dbReference type="SAM" id="SignalP"/>
    </source>
</evidence>
<dbReference type="Proteomes" id="UP001162834">
    <property type="component" value="Chromosome"/>
</dbReference>
<dbReference type="Pfam" id="PF01522">
    <property type="entry name" value="Polysacc_deac_1"/>
    <property type="match status" value="1"/>
</dbReference>
<evidence type="ECO:0000259" key="2">
    <source>
        <dbReference type="PROSITE" id="PS51677"/>
    </source>
</evidence>
<keyword evidence="1" id="KW-0732">Signal</keyword>
<keyword evidence="4" id="KW-1185">Reference proteome</keyword>
<dbReference type="KEGG" id="sbae:DSM104329_02537"/>
<protein>
    <recommendedName>
        <fullName evidence="2">NodB homology domain-containing protein</fullName>
    </recommendedName>
</protein>
<reference evidence="3" key="1">
    <citation type="journal article" date="2022" name="Int. J. Syst. Evol. Microbiol.">
        <title>Pseudomonas aegrilactucae sp. nov. and Pseudomonas morbosilactucae sp. nov., pathogens causing bacterial rot of lettuce in Japan.</title>
        <authorList>
            <person name="Sawada H."/>
            <person name="Fujikawa T."/>
            <person name="Satou M."/>
        </authorList>
    </citation>
    <scope>NUCLEOTIDE SEQUENCE</scope>
    <source>
        <strain evidence="3">0166_1</strain>
    </source>
</reference>
<dbReference type="InterPro" id="IPR050248">
    <property type="entry name" value="Polysacc_deacetylase_ArnD"/>
</dbReference>
<dbReference type="GO" id="GO:0016810">
    <property type="term" value="F:hydrolase activity, acting on carbon-nitrogen (but not peptide) bonds"/>
    <property type="evidence" value="ECO:0007669"/>
    <property type="project" value="InterPro"/>
</dbReference>
<dbReference type="Gene3D" id="3.20.20.370">
    <property type="entry name" value="Glycoside hydrolase/deacetylase"/>
    <property type="match status" value="1"/>
</dbReference>
<dbReference type="EMBL" id="CP087164">
    <property type="protein sequence ID" value="UGS36137.1"/>
    <property type="molecule type" value="Genomic_DNA"/>
</dbReference>
<dbReference type="InterPro" id="IPR011330">
    <property type="entry name" value="Glyco_hydro/deAcase_b/a-brl"/>
</dbReference>
<gene>
    <name evidence="3" type="ORF">DSM104329_02537</name>
</gene>
<dbReference type="GO" id="GO:0005975">
    <property type="term" value="P:carbohydrate metabolic process"/>
    <property type="evidence" value="ECO:0007669"/>
    <property type="project" value="InterPro"/>
</dbReference>
<dbReference type="PANTHER" id="PTHR10587:SF137">
    <property type="entry name" value="4-DEOXY-4-FORMAMIDO-L-ARABINOSE-PHOSPHOUNDECAPRENOL DEFORMYLASE ARND-RELATED"/>
    <property type="match status" value="1"/>
</dbReference>
<feature type="signal peptide" evidence="1">
    <location>
        <begin position="1"/>
        <end position="28"/>
    </location>
</feature>
<dbReference type="AlphaFoldDB" id="A0A9E6XX47"/>
<dbReference type="PANTHER" id="PTHR10587">
    <property type="entry name" value="GLYCOSYL TRANSFERASE-RELATED"/>
    <property type="match status" value="1"/>
</dbReference>
<feature type="chain" id="PRO_5038921920" description="NodB homology domain-containing protein" evidence="1">
    <location>
        <begin position="29"/>
        <end position="236"/>
    </location>
</feature>
<dbReference type="SUPFAM" id="SSF88713">
    <property type="entry name" value="Glycoside hydrolase/deacetylase"/>
    <property type="match status" value="1"/>
</dbReference>